<dbReference type="GO" id="GO:0016747">
    <property type="term" value="F:acyltransferase activity, transferring groups other than amino-acyl groups"/>
    <property type="evidence" value="ECO:0007669"/>
    <property type="project" value="InterPro"/>
</dbReference>
<comment type="caution">
    <text evidence="4">The sequence shown here is derived from an EMBL/GenBank/DDBJ whole genome shotgun (WGS) entry which is preliminary data.</text>
</comment>
<keyword evidence="2" id="KW-0012">Acyltransferase</keyword>
<dbReference type="RefSeq" id="WP_163681643.1">
    <property type="nucleotide sequence ID" value="NZ_JAAIYP010000041.1"/>
</dbReference>
<dbReference type="PANTHER" id="PTHR43420">
    <property type="entry name" value="ACETYLTRANSFERASE"/>
    <property type="match status" value="1"/>
</dbReference>
<evidence type="ECO:0000313" key="5">
    <source>
        <dbReference type="Proteomes" id="UP000480684"/>
    </source>
</evidence>
<dbReference type="Gene3D" id="3.40.630.30">
    <property type="match status" value="1"/>
</dbReference>
<reference evidence="4 5" key="1">
    <citation type="submission" date="2020-02" db="EMBL/GenBank/DDBJ databases">
        <authorList>
            <person name="Dziuba M."/>
            <person name="Kuznetsov B."/>
            <person name="Mardanov A."/>
            <person name="Ravin N."/>
            <person name="Grouzdev D."/>
        </authorList>
    </citation>
    <scope>NUCLEOTIDE SEQUENCE [LARGE SCALE GENOMIC DNA]</scope>
    <source>
        <strain evidence="4 5">SpK</strain>
    </source>
</reference>
<dbReference type="CDD" id="cd04301">
    <property type="entry name" value="NAT_SF"/>
    <property type="match status" value="1"/>
</dbReference>
<evidence type="ECO:0000256" key="2">
    <source>
        <dbReference type="ARBA" id="ARBA00023315"/>
    </source>
</evidence>
<dbReference type="EMBL" id="JAAIYP010000041">
    <property type="protein sequence ID" value="NFV81515.1"/>
    <property type="molecule type" value="Genomic_DNA"/>
</dbReference>
<organism evidence="4 5">
    <name type="scientific">Magnetospirillum aberrantis SpK</name>
    <dbReference type="NCBI Taxonomy" id="908842"/>
    <lineage>
        <taxon>Bacteria</taxon>
        <taxon>Pseudomonadati</taxon>
        <taxon>Pseudomonadota</taxon>
        <taxon>Alphaproteobacteria</taxon>
        <taxon>Rhodospirillales</taxon>
        <taxon>Rhodospirillaceae</taxon>
        <taxon>Magnetospirillum</taxon>
    </lineage>
</organism>
<sequence length="159" mass="16819">MIELLAASLAHAELLAGMHRICFADAWDAKAMADLLAMPGVTALIAVDGRSLAPSTRPPGPAGFVLWRVVADEAEILSIAVLPPWRRGGLGRQLLEAASVAACRAGAGNMFLEAATGNVAALTLYEKHGFVRVGLRKAYYGDQDAVVMRRDLDVSTSCE</sequence>
<dbReference type="Proteomes" id="UP000480684">
    <property type="component" value="Unassembled WGS sequence"/>
</dbReference>
<keyword evidence="1 4" id="KW-0808">Transferase</keyword>
<gene>
    <name evidence="4" type="ORF">G4223_15505</name>
</gene>
<keyword evidence="5" id="KW-1185">Reference proteome</keyword>
<dbReference type="PROSITE" id="PS51186">
    <property type="entry name" value="GNAT"/>
    <property type="match status" value="1"/>
</dbReference>
<dbReference type="Pfam" id="PF00583">
    <property type="entry name" value="Acetyltransf_1"/>
    <property type="match status" value="1"/>
</dbReference>
<dbReference type="InterPro" id="IPR000182">
    <property type="entry name" value="GNAT_dom"/>
</dbReference>
<proteinExistence type="predicted"/>
<accession>A0A7C9V0K0</accession>
<feature type="domain" description="N-acetyltransferase" evidence="3">
    <location>
        <begin position="2"/>
        <end position="153"/>
    </location>
</feature>
<name>A0A7C9V0K0_9PROT</name>
<dbReference type="InterPro" id="IPR016181">
    <property type="entry name" value="Acyl_CoA_acyltransferase"/>
</dbReference>
<dbReference type="AlphaFoldDB" id="A0A7C9V0K0"/>
<evidence type="ECO:0000256" key="1">
    <source>
        <dbReference type="ARBA" id="ARBA00022679"/>
    </source>
</evidence>
<evidence type="ECO:0000313" key="4">
    <source>
        <dbReference type="EMBL" id="NFV81515.1"/>
    </source>
</evidence>
<dbReference type="SUPFAM" id="SSF55729">
    <property type="entry name" value="Acyl-CoA N-acyltransferases (Nat)"/>
    <property type="match status" value="1"/>
</dbReference>
<protein>
    <submittedName>
        <fullName evidence="4">GNAT family N-acetyltransferase</fullName>
    </submittedName>
</protein>
<dbReference type="InterPro" id="IPR050680">
    <property type="entry name" value="YpeA/RimI_acetyltransf"/>
</dbReference>
<evidence type="ECO:0000259" key="3">
    <source>
        <dbReference type="PROSITE" id="PS51186"/>
    </source>
</evidence>